<gene>
    <name evidence="1" type="ORF">Poly51_52830</name>
</gene>
<dbReference type="RefSeq" id="WP_146461306.1">
    <property type="nucleotide sequence ID" value="NZ_SJPW01000007.1"/>
</dbReference>
<dbReference type="AlphaFoldDB" id="A0A5C6ECG7"/>
<dbReference type="Proteomes" id="UP000318288">
    <property type="component" value="Unassembled WGS sequence"/>
</dbReference>
<name>A0A5C6ECG7_9BACT</name>
<dbReference type="InterPro" id="IPR029058">
    <property type="entry name" value="AB_hydrolase_fold"/>
</dbReference>
<comment type="caution">
    <text evidence="1">The sequence shown here is derived from an EMBL/GenBank/DDBJ whole genome shotgun (WGS) entry which is preliminary data.</text>
</comment>
<keyword evidence="2" id="KW-1185">Reference proteome</keyword>
<dbReference type="SUPFAM" id="SSF53474">
    <property type="entry name" value="alpha/beta-Hydrolases"/>
    <property type="match status" value="1"/>
</dbReference>
<keyword evidence="1" id="KW-0378">Hydrolase</keyword>
<proteinExistence type="predicted"/>
<evidence type="ECO:0000313" key="1">
    <source>
        <dbReference type="EMBL" id="TWU47483.1"/>
    </source>
</evidence>
<dbReference type="PANTHER" id="PTHR12277:SF81">
    <property type="entry name" value="PROTEIN ABHD13"/>
    <property type="match status" value="1"/>
</dbReference>
<protein>
    <submittedName>
        <fullName evidence="1">Alpha/beta hydrolase family protein</fullName>
    </submittedName>
</protein>
<organism evidence="1 2">
    <name type="scientific">Rubripirellula tenax</name>
    <dbReference type="NCBI Taxonomy" id="2528015"/>
    <lineage>
        <taxon>Bacteria</taxon>
        <taxon>Pseudomonadati</taxon>
        <taxon>Planctomycetota</taxon>
        <taxon>Planctomycetia</taxon>
        <taxon>Pirellulales</taxon>
        <taxon>Pirellulaceae</taxon>
        <taxon>Rubripirellula</taxon>
    </lineage>
</organism>
<dbReference type="OrthoDB" id="266072at2"/>
<dbReference type="GO" id="GO:0016787">
    <property type="term" value="F:hydrolase activity"/>
    <property type="evidence" value="ECO:0007669"/>
    <property type="project" value="UniProtKB-KW"/>
</dbReference>
<evidence type="ECO:0000313" key="2">
    <source>
        <dbReference type="Proteomes" id="UP000318288"/>
    </source>
</evidence>
<reference evidence="1 2" key="1">
    <citation type="submission" date="2019-02" db="EMBL/GenBank/DDBJ databases">
        <title>Deep-cultivation of Planctomycetes and their phenomic and genomic characterization uncovers novel biology.</title>
        <authorList>
            <person name="Wiegand S."/>
            <person name="Jogler M."/>
            <person name="Boedeker C."/>
            <person name="Pinto D."/>
            <person name="Vollmers J."/>
            <person name="Rivas-Marin E."/>
            <person name="Kohn T."/>
            <person name="Peeters S.H."/>
            <person name="Heuer A."/>
            <person name="Rast P."/>
            <person name="Oberbeckmann S."/>
            <person name="Bunk B."/>
            <person name="Jeske O."/>
            <person name="Meyerdierks A."/>
            <person name="Storesund J.E."/>
            <person name="Kallscheuer N."/>
            <person name="Luecker S."/>
            <person name="Lage O.M."/>
            <person name="Pohl T."/>
            <person name="Merkel B.J."/>
            <person name="Hornburger P."/>
            <person name="Mueller R.-W."/>
            <person name="Bruemmer F."/>
            <person name="Labrenz M."/>
            <person name="Spormann A.M."/>
            <person name="Op Den Camp H."/>
            <person name="Overmann J."/>
            <person name="Amann R."/>
            <person name="Jetten M.S.M."/>
            <person name="Mascher T."/>
            <person name="Medema M.H."/>
            <person name="Devos D.P."/>
            <person name="Kaster A.-K."/>
            <person name="Ovreas L."/>
            <person name="Rohde M."/>
            <person name="Galperin M.Y."/>
            <person name="Jogler C."/>
        </authorList>
    </citation>
    <scope>NUCLEOTIDE SEQUENCE [LARGE SCALE GENOMIC DNA]</scope>
    <source>
        <strain evidence="1 2">Poly51</strain>
    </source>
</reference>
<dbReference type="PANTHER" id="PTHR12277">
    <property type="entry name" value="ALPHA/BETA HYDROLASE DOMAIN-CONTAINING PROTEIN"/>
    <property type="match status" value="1"/>
</dbReference>
<dbReference type="EMBL" id="SJPW01000007">
    <property type="protein sequence ID" value="TWU47483.1"/>
    <property type="molecule type" value="Genomic_DNA"/>
</dbReference>
<sequence>MGRYIQSFRRSLLDRMVLRPSRGFVDHGSQEPVMLGAEGSNIECFVHRHPCTGESADVLAIKFPGTAGRAERSSSWPSGMLDDVSCETWTWNPPGYGQSAGRASLTGMAHAGQRFASEVLRRSGDSPKTIWLIGNSLGCNTALFVATKLSDVEIPIGLILRNPPPLVPVVKRIAKRYPGSRFVDAIAESVCDEMNAMMTAPHVRYPAVFLQSGSDDLVPPEMQNEVIEDYAGDHQLVEMEGLDHGGIASDRHDKQIRSGIQWLWQRTGVEAREWATR</sequence>
<dbReference type="Gene3D" id="3.40.50.1820">
    <property type="entry name" value="alpha/beta hydrolase"/>
    <property type="match status" value="1"/>
</dbReference>
<accession>A0A5C6ECG7</accession>